<keyword evidence="4 8" id="KW-0863">Zinc-finger</keyword>
<reference evidence="12" key="1">
    <citation type="submission" date="2025-08" db="UniProtKB">
        <authorList>
            <consortium name="RefSeq"/>
        </authorList>
    </citation>
    <scope>IDENTIFICATION</scope>
</reference>
<dbReference type="PROSITE" id="PS50089">
    <property type="entry name" value="ZF_RING_2"/>
    <property type="match status" value="1"/>
</dbReference>
<evidence type="ECO:0000256" key="4">
    <source>
        <dbReference type="ARBA" id="ARBA00022771"/>
    </source>
</evidence>
<feature type="domain" description="RING-type" evidence="10">
    <location>
        <begin position="584"/>
        <end position="622"/>
    </location>
</feature>
<keyword evidence="6 9" id="KW-1133">Transmembrane helix</keyword>
<feature type="transmembrane region" description="Helical" evidence="9">
    <location>
        <begin position="531"/>
        <end position="550"/>
    </location>
</feature>
<keyword evidence="2 9" id="KW-0812">Transmembrane</keyword>
<proteinExistence type="predicted"/>
<keyword evidence="11" id="KW-1185">Reference proteome</keyword>
<feature type="transmembrane region" description="Helical" evidence="9">
    <location>
        <begin position="363"/>
        <end position="381"/>
    </location>
</feature>
<feature type="transmembrane region" description="Helical" evidence="9">
    <location>
        <begin position="210"/>
        <end position="243"/>
    </location>
</feature>
<dbReference type="InterPro" id="IPR050731">
    <property type="entry name" value="HRD1_E3_ubiq-ligases"/>
</dbReference>
<feature type="transmembrane region" description="Helical" evidence="9">
    <location>
        <begin position="499"/>
        <end position="525"/>
    </location>
</feature>
<dbReference type="SMART" id="SM00184">
    <property type="entry name" value="RING"/>
    <property type="match status" value="1"/>
</dbReference>
<feature type="transmembrane region" description="Helical" evidence="9">
    <location>
        <begin position="65"/>
        <end position="85"/>
    </location>
</feature>
<evidence type="ECO:0000256" key="6">
    <source>
        <dbReference type="ARBA" id="ARBA00022989"/>
    </source>
</evidence>
<dbReference type="Proteomes" id="UP000694888">
    <property type="component" value="Unplaced"/>
</dbReference>
<sequence length="643" mass="73126">MSTLKKILVIVGRLPLLFIIDSVLKHTFLDFSGLPLGPLSVSFQPRETLFNFSEDVVSTERLFDVLISVVWFLFLVTVVVTSVVLVCCPIEVLLDVYGCIIGLGCLILSHKCNRKLLLGMEDLAEDDVVLDSPKSFLLSLPIHHMPYISIFVNLLIQALIVIAFDRVCVASALKWNRRLSKFSRYPVDIILFLSFTSPILGRSLLIGDFVIWRIFLGLALFLPSFILTAHSIFVMVTVMKIVLPAVRYIKIHIREIGFDGVILRVMEKANLSWLLRVFFFSRLSYQLLTSKTISESSSIWRMDSSEFWYFLKLLVSEVLFDLCGTILSIMSMASMISIVSGFCLSIVYRIIGAHDEEESMQPAVSGFLFVLLAMQTGITSISSETRLQLLLQNCILLLVANQHFVQGVTADLILKASTDDVSFKKHVRPMLPYLVFFSFPFIVVTRLWQYPFRLSWLLAISAFTIELVVKSLTTQVIYCINMVHSHTNYFHDNIDDLLFYVKAGSGCLDFVCGIFLFVNGAYIFFFESGGLIRLTMMIIHFYWNIYQTALRGLKTFQLRMSAWDKVNKLQLASQEQLDENADICSICYQEMTEAVVIKCSHVFHRACLKKWLTIQERCPLCHTDLGEGPSASANNNDNEVEDR</sequence>
<evidence type="ECO:0000256" key="1">
    <source>
        <dbReference type="ARBA" id="ARBA00004141"/>
    </source>
</evidence>
<feature type="transmembrane region" description="Helical" evidence="9">
    <location>
        <begin position="92"/>
        <end position="110"/>
    </location>
</feature>
<evidence type="ECO:0000259" key="10">
    <source>
        <dbReference type="PROSITE" id="PS50089"/>
    </source>
</evidence>
<dbReference type="InterPro" id="IPR001841">
    <property type="entry name" value="Znf_RING"/>
</dbReference>
<dbReference type="SUPFAM" id="SSF57850">
    <property type="entry name" value="RING/U-box"/>
    <property type="match status" value="1"/>
</dbReference>
<feature type="transmembrane region" description="Helical" evidence="9">
    <location>
        <begin position="145"/>
        <end position="164"/>
    </location>
</feature>
<feature type="transmembrane region" description="Helical" evidence="9">
    <location>
        <begin position="7"/>
        <end position="24"/>
    </location>
</feature>
<feature type="transmembrane region" description="Helical" evidence="9">
    <location>
        <begin position="334"/>
        <end position="351"/>
    </location>
</feature>
<evidence type="ECO:0000256" key="3">
    <source>
        <dbReference type="ARBA" id="ARBA00022723"/>
    </source>
</evidence>
<keyword evidence="3" id="KW-0479">Metal-binding</keyword>
<evidence type="ECO:0000256" key="8">
    <source>
        <dbReference type="PROSITE-ProRule" id="PRU00175"/>
    </source>
</evidence>
<feature type="transmembrane region" description="Helical" evidence="9">
    <location>
        <begin position="430"/>
        <end position="448"/>
    </location>
</feature>
<dbReference type="Gene3D" id="3.30.40.10">
    <property type="entry name" value="Zinc/RING finger domain, C3HC4 (zinc finger)"/>
    <property type="match status" value="1"/>
</dbReference>
<feature type="transmembrane region" description="Helical" evidence="9">
    <location>
        <begin position="185"/>
        <end position="204"/>
    </location>
</feature>
<feature type="transmembrane region" description="Helical" evidence="9">
    <location>
        <begin position="454"/>
        <end position="478"/>
    </location>
</feature>
<dbReference type="Pfam" id="PF13639">
    <property type="entry name" value="zf-RING_2"/>
    <property type="match status" value="1"/>
</dbReference>
<protein>
    <submittedName>
        <fullName evidence="12">E3 ubiquitin-protein ligase RNF139</fullName>
    </submittedName>
</protein>
<evidence type="ECO:0000256" key="5">
    <source>
        <dbReference type="ARBA" id="ARBA00022833"/>
    </source>
</evidence>
<accession>A0ABM0JWN8</accession>
<evidence type="ECO:0000256" key="9">
    <source>
        <dbReference type="SAM" id="Phobius"/>
    </source>
</evidence>
<dbReference type="InterPro" id="IPR013083">
    <property type="entry name" value="Znf_RING/FYVE/PHD"/>
</dbReference>
<dbReference type="Pfam" id="PF13705">
    <property type="entry name" value="TRC8_N"/>
    <property type="match status" value="1"/>
</dbReference>
<evidence type="ECO:0000256" key="2">
    <source>
        <dbReference type="ARBA" id="ARBA00022692"/>
    </source>
</evidence>
<organism evidence="11 12">
    <name type="scientific">Aplysia californica</name>
    <name type="common">California sea hare</name>
    <dbReference type="NCBI Taxonomy" id="6500"/>
    <lineage>
        <taxon>Eukaryota</taxon>
        <taxon>Metazoa</taxon>
        <taxon>Spiralia</taxon>
        <taxon>Lophotrochozoa</taxon>
        <taxon>Mollusca</taxon>
        <taxon>Gastropoda</taxon>
        <taxon>Heterobranchia</taxon>
        <taxon>Euthyneura</taxon>
        <taxon>Tectipleura</taxon>
        <taxon>Aplysiida</taxon>
        <taxon>Aplysioidea</taxon>
        <taxon>Aplysiidae</taxon>
        <taxon>Aplysia</taxon>
    </lineage>
</organism>
<keyword evidence="5" id="KW-0862">Zinc</keyword>
<dbReference type="PANTHER" id="PTHR22763:SF163">
    <property type="entry name" value="E3 UBIQUITIN-PROTEIN LIGASE RNF139"/>
    <property type="match status" value="1"/>
</dbReference>
<gene>
    <name evidence="12" type="primary">LOC101861749</name>
</gene>
<dbReference type="GeneID" id="101861749"/>
<keyword evidence="7 9" id="KW-0472">Membrane</keyword>
<dbReference type="RefSeq" id="XP_005103291.1">
    <property type="nucleotide sequence ID" value="XM_005103234.3"/>
</dbReference>
<dbReference type="CDD" id="cd16476">
    <property type="entry name" value="RING-H2_RNF139-like"/>
    <property type="match status" value="1"/>
</dbReference>
<evidence type="ECO:0000313" key="11">
    <source>
        <dbReference type="Proteomes" id="UP000694888"/>
    </source>
</evidence>
<dbReference type="InterPro" id="IPR025754">
    <property type="entry name" value="TRC8_N_dom"/>
</dbReference>
<dbReference type="PANTHER" id="PTHR22763">
    <property type="entry name" value="RING ZINC FINGER PROTEIN"/>
    <property type="match status" value="1"/>
</dbReference>
<name>A0ABM0JWN8_APLCA</name>
<evidence type="ECO:0000256" key="7">
    <source>
        <dbReference type="ARBA" id="ARBA00023136"/>
    </source>
</evidence>
<comment type="subcellular location">
    <subcellularLocation>
        <location evidence="1">Membrane</location>
        <topology evidence="1">Multi-pass membrane protein</topology>
    </subcellularLocation>
</comment>
<evidence type="ECO:0000313" key="12">
    <source>
        <dbReference type="RefSeq" id="XP_005103291.1"/>
    </source>
</evidence>